<reference evidence="2" key="1">
    <citation type="submission" date="2018-01" db="EMBL/GenBank/DDBJ databases">
        <authorList>
            <person name="Clerissi C."/>
        </authorList>
    </citation>
    <scope>NUCLEOTIDE SEQUENCE</scope>
    <source>
        <strain evidence="2">Cupriavidus sp. LMG 19464</strain>
    </source>
</reference>
<evidence type="ECO:0000313" key="2">
    <source>
        <dbReference type="EMBL" id="SOY53427.1"/>
    </source>
</evidence>
<evidence type="ECO:0000256" key="1">
    <source>
        <dbReference type="SAM" id="MobiDB-lite"/>
    </source>
</evidence>
<gene>
    <name evidence="2" type="ORF">CBM2587_A40035</name>
</gene>
<sequence>MLGAGRPAGRGCRGCFAAEGLTSLRLPALTPGPSPAGGRGEQTSGSGRGRRRGPRRGALGRQASAATRSVPEPPT</sequence>
<dbReference type="Proteomes" id="UP000256780">
    <property type="component" value="Chromosome CBM2587_a"/>
</dbReference>
<accession>A0A375BU40</accession>
<protein>
    <submittedName>
        <fullName evidence="2">Uncharacterized protein</fullName>
    </submittedName>
</protein>
<proteinExistence type="predicted"/>
<dbReference type="AlphaFoldDB" id="A0A375BU40"/>
<organism evidence="2">
    <name type="scientific">Cupriavidus taiwanensis</name>
    <dbReference type="NCBI Taxonomy" id="164546"/>
    <lineage>
        <taxon>Bacteria</taxon>
        <taxon>Pseudomonadati</taxon>
        <taxon>Pseudomonadota</taxon>
        <taxon>Betaproteobacteria</taxon>
        <taxon>Burkholderiales</taxon>
        <taxon>Burkholderiaceae</taxon>
        <taxon>Cupriavidus</taxon>
    </lineage>
</organism>
<name>A0A375BU40_9BURK</name>
<dbReference type="EMBL" id="OFSQ01000023">
    <property type="protein sequence ID" value="SOY53427.1"/>
    <property type="molecule type" value="Genomic_DNA"/>
</dbReference>
<comment type="caution">
    <text evidence="2">The sequence shown here is derived from an EMBL/GenBank/DDBJ whole genome shotgun (WGS) entry which is preliminary data.</text>
</comment>
<feature type="region of interest" description="Disordered" evidence="1">
    <location>
        <begin position="25"/>
        <end position="75"/>
    </location>
</feature>